<dbReference type="PANTHER" id="PTHR43687">
    <property type="entry name" value="ADENYLYLSULFATE REDUCTASE, BETA SUBUNIT"/>
    <property type="match status" value="1"/>
</dbReference>
<reference evidence="8" key="1">
    <citation type="journal article" date="2019" name="Int. J. Syst. Evol. Microbiol.">
        <title>The Global Catalogue of Microorganisms (GCM) 10K type strain sequencing project: providing services to taxonomists for standard genome sequencing and annotation.</title>
        <authorList>
            <consortium name="The Broad Institute Genomics Platform"/>
            <consortium name="The Broad Institute Genome Sequencing Center for Infectious Disease"/>
            <person name="Wu L."/>
            <person name="Ma J."/>
        </authorList>
    </citation>
    <scope>NUCLEOTIDE SEQUENCE [LARGE SCALE GENOMIC DNA]</scope>
    <source>
        <strain evidence="8">KCTC 42899</strain>
    </source>
</reference>
<evidence type="ECO:0000256" key="1">
    <source>
        <dbReference type="ARBA" id="ARBA00022485"/>
    </source>
</evidence>
<gene>
    <name evidence="7" type="ORF">ACFOMH_06490</name>
</gene>
<dbReference type="CDD" id="cd10564">
    <property type="entry name" value="NapF_like"/>
    <property type="match status" value="1"/>
</dbReference>
<evidence type="ECO:0000256" key="3">
    <source>
        <dbReference type="ARBA" id="ARBA00022737"/>
    </source>
</evidence>
<keyword evidence="3" id="KW-0677">Repeat</keyword>
<dbReference type="InterPro" id="IPR050572">
    <property type="entry name" value="Fe-S_Ferredoxin"/>
</dbReference>
<dbReference type="PROSITE" id="PS00198">
    <property type="entry name" value="4FE4S_FER_1"/>
    <property type="match status" value="1"/>
</dbReference>
<evidence type="ECO:0000256" key="2">
    <source>
        <dbReference type="ARBA" id="ARBA00022723"/>
    </source>
</evidence>
<keyword evidence="5" id="KW-0411">Iron-sulfur</keyword>
<evidence type="ECO:0000313" key="7">
    <source>
        <dbReference type="EMBL" id="MFC3527820.1"/>
    </source>
</evidence>
<dbReference type="Proteomes" id="UP001595721">
    <property type="component" value="Unassembled WGS sequence"/>
</dbReference>
<dbReference type="PANTHER" id="PTHR43687:SF1">
    <property type="entry name" value="FERREDOXIN III"/>
    <property type="match status" value="1"/>
</dbReference>
<feature type="domain" description="4Fe-4S ferredoxin-type" evidence="6">
    <location>
        <begin position="17"/>
        <end position="46"/>
    </location>
</feature>
<keyword evidence="2" id="KW-0479">Metal-binding</keyword>
<dbReference type="SUPFAM" id="SSF54862">
    <property type="entry name" value="4Fe-4S ferredoxins"/>
    <property type="match status" value="1"/>
</dbReference>
<evidence type="ECO:0000259" key="6">
    <source>
        <dbReference type="PROSITE" id="PS51379"/>
    </source>
</evidence>
<keyword evidence="1" id="KW-0004">4Fe-4S</keyword>
<protein>
    <submittedName>
        <fullName evidence="7">Ferredoxin-type protein NapF</fullName>
    </submittedName>
</protein>
<keyword evidence="4" id="KW-0408">Iron</keyword>
<dbReference type="RefSeq" id="WP_377743361.1">
    <property type="nucleotide sequence ID" value="NZ_JBHRXJ010000003.1"/>
</dbReference>
<feature type="domain" description="4Fe-4S ferredoxin-type" evidence="6">
    <location>
        <begin position="47"/>
        <end position="77"/>
    </location>
</feature>
<sequence length="152" mass="15659">MLAGHAQALPLRTLPPGALPESLAACTGCGQCVDACPQDILTIRDDAVLLVPEQGECTFCNACADACPEPVFVAPRVMAHLVRIGDDCLTRAGIACMSCRDMCPEAAISMQSRIGAPFHPVLDAALCTGCGACIAPCPADAIVPIRKEPADA</sequence>
<feature type="domain" description="4Fe-4S ferredoxin-type" evidence="6">
    <location>
        <begin position="118"/>
        <end position="147"/>
    </location>
</feature>
<dbReference type="Gene3D" id="3.30.70.20">
    <property type="match status" value="2"/>
</dbReference>
<proteinExistence type="predicted"/>
<evidence type="ECO:0000256" key="5">
    <source>
        <dbReference type="ARBA" id="ARBA00023014"/>
    </source>
</evidence>
<keyword evidence="8" id="KW-1185">Reference proteome</keyword>
<dbReference type="InterPro" id="IPR017900">
    <property type="entry name" value="4Fe4S_Fe_S_CS"/>
</dbReference>
<evidence type="ECO:0000256" key="4">
    <source>
        <dbReference type="ARBA" id="ARBA00023004"/>
    </source>
</evidence>
<dbReference type="InterPro" id="IPR004496">
    <property type="entry name" value="NapF"/>
</dbReference>
<accession>A0ABV7R151</accession>
<dbReference type="EMBL" id="JBHRXJ010000003">
    <property type="protein sequence ID" value="MFC3527820.1"/>
    <property type="molecule type" value="Genomic_DNA"/>
</dbReference>
<dbReference type="Pfam" id="PF12838">
    <property type="entry name" value="Fer4_7"/>
    <property type="match status" value="2"/>
</dbReference>
<dbReference type="InterPro" id="IPR017896">
    <property type="entry name" value="4Fe4S_Fe-S-bd"/>
</dbReference>
<name>A0ABV7R151_9RHOB</name>
<organism evidence="7 8">
    <name type="scientific">Paracoccus mangrovi</name>
    <dbReference type="NCBI Taxonomy" id="1715645"/>
    <lineage>
        <taxon>Bacteria</taxon>
        <taxon>Pseudomonadati</taxon>
        <taxon>Pseudomonadota</taxon>
        <taxon>Alphaproteobacteria</taxon>
        <taxon>Rhodobacterales</taxon>
        <taxon>Paracoccaceae</taxon>
        <taxon>Paracoccus</taxon>
    </lineage>
</organism>
<dbReference type="PROSITE" id="PS51379">
    <property type="entry name" value="4FE4S_FER_2"/>
    <property type="match status" value="3"/>
</dbReference>
<comment type="caution">
    <text evidence="7">The sequence shown here is derived from an EMBL/GenBank/DDBJ whole genome shotgun (WGS) entry which is preliminary data.</text>
</comment>
<evidence type="ECO:0000313" key="8">
    <source>
        <dbReference type="Proteomes" id="UP001595721"/>
    </source>
</evidence>